<evidence type="ECO:0000256" key="1">
    <source>
        <dbReference type="ARBA" id="ARBA00004162"/>
    </source>
</evidence>
<dbReference type="Pfam" id="PF04024">
    <property type="entry name" value="PspC"/>
    <property type="match status" value="1"/>
</dbReference>
<protein>
    <recommendedName>
        <fullName evidence="7">Phage shock protein PspC N-terminal domain-containing protein</fullName>
    </recommendedName>
</protein>
<proteinExistence type="predicted"/>
<evidence type="ECO:0000256" key="4">
    <source>
        <dbReference type="ARBA" id="ARBA00022989"/>
    </source>
</evidence>
<dbReference type="AlphaFoldDB" id="A0A1L3MMS6"/>
<sequence>MKSLYRSRKNRKISGVLGGFAQYFGIDATLLRVIFAVIFIFTGFFPLLLVYLACVYLMPEDDGVIDHD</sequence>
<evidence type="ECO:0000256" key="3">
    <source>
        <dbReference type="ARBA" id="ARBA00022692"/>
    </source>
</evidence>
<reference evidence="8 9" key="1">
    <citation type="journal article" date="2016" name="Sci. Rep.">
        <title>Complete genome sequence and transcriptomic analysis of a novel marine strain Bacillus weihaiensis reveals the mechanism of brown algae degradation.</title>
        <authorList>
            <person name="Zhu Y."/>
            <person name="Chen P."/>
            <person name="Bao Y."/>
            <person name="Men Y."/>
            <person name="Zeng Y."/>
            <person name="Yang J."/>
            <person name="Sun J."/>
            <person name="Sun Y."/>
        </authorList>
    </citation>
    <scope>NUCLEOTIDE SEQUENCE [LARGE SCALE GENOMIC DNA]</scope>
    <source>
        <strain evidence="8 9">Alg07</strain>
    </source>
</reference>
<feature type="transmembrane region" description="Helical" evidence="6">
    <location>
        <begin position="33"/>
        <end position="58"/>
    </location>
</feature>
<dbReference type="PANTHER" id="PTHR33885:SF3">
    <property type="entry name" value="PHAGE SHOCK PROTEIN C"/>
    <property type="match status" value="1"/>
</dbReference>
<dbReference type="Proteomes" id="UP000181936">
    <property type="component" value="Chromosome"/>
</dbReference>
<evidence type="ECO:0000256" key="5">
    <source>
        <dbReference type="ARBA" id="ARBA00023136"/>
    </source>
</evidence>
<evidence type="ECO:0000256" key="2">
    <source>
        <dbReference type="ARBA" id="ARBA00022475"/>
    </source>
</evidence>
<keyword evidence="9" id="KW-1185">Reference proteome</keyword>
<evidence type="ECO:0000256" key="6">
    <source>
        <dbReference type="SAM" id="Phobius"/>
    </source>
</evidence>
<dbReference type="InterPro" id="IPR052027">
    <property type="entry name" value="PspC"/>
</dbReference>
<feature type="domain" description="Phage shock protein PspC N-terminal" evidence="7">
    <location>
        <begin position="2"/>
        <end position="60"/>
    </location>
</feature>
<dbReference type="GO" id="GO:0005886">
    <property type="term" value="C:plasma membrane"/>
    <property type="evidence" value="ECO:0007669"/>
    <property type="project" value="UniProtKB-SubCell"/>
</dbReference>
<dbReference type="STRING" id="1547283.A9C19_02065"/>
<gene>
    <name evidence="8" type="ORF">A9C19_02065</name>
</gene>
<comment type="subcellular location">
    <subcellularLocation>
        <location evidence="1">Cell membrane</location>
        <topology evidence="1">Single-pass membrane protein</topology>
    </subcellularLocation>
</comment>
<dbReference type="PANTHER" id="PTHR33885">
    <property type="entry name" value="PHAGE SHOCK PROTEIN C"/>
    <property type="match status" value="1"/>
</dbReference>
<keyword evidence="5 6" id="KW-0472">Membrane</keyword>
<name>A0A1L3MMS6_9BACI</name>
<organism evidence="8 9">
    <name type="scientific">Bacillus weihaiensis</name>
    <dbReference type="NCBI Taxonomy" id="1547283"/>
    <lineage>
        <taxon>Bacteria</taxon>
        <taxon>Bacillati</taxon>
        <taxon>Bacillota</taxon>
        <taxon>Bacilli</taxon>
        <taxon>Bacillales</taxon>
        <taxon>Bacillaceae</taxon>
        <taxon>Bacillus</taxon>
    </lineage>
</organism>
<evidence type="ECO:0000259" key="7">
    <source>
        <dbReference type="Pfam" id="PF04024"/>
    </source>
</evidence>
<dbReference type="KEGG" id="bwh:A9C19_02065"/>
<dbReference type="InterPro" id="IPR007168">
    <property type="entry name" value="Phageshock_PspC_N"/>
</dbReference>
<dbReference type="EMBL" id="CP016020">
    <property type="protein sequence ID" value="APH03636.1"/>
    <property type="molecule type" value="Genomic_DNA"/>
</dbReference>
<keyword evidence="4 6" id="KW-1133">Transmembrane helix</keyword>
<keyword evidence="3 6" id="KW-0812">Transmembrane</keyword>
<keyword evidence="2" id="KW-1003">Cell membrane</keyword>
<evidence type="ECO:0000313" key="9">
    <source>
        <dbReference type="Proteomes" id="UP000181936"/>
    </source>
</evidence>
<accession>A0A1L3MMS6</accession>
<dbReference type="RefSeq" id="WP_199445808.1">
    <property type="nucleotide sequence ID" value="NZ_CP016020.1"/>
</dbReference>
<evidence type="ECO:0000313" key="8">
    <source>
        <dbReference type="EMBL" id="APH03636.1"/>
    </source>
</evidence>